<sequence length="316" mass="35067">MNNDTIAAELGRSLSEIRNTLLKEFTKMAAPEGTFDEVSTHSMLVEYIEICRQYREEAATKIEMLIQEDLKHPRLKPELVVPEVVDARESLNAIVVSCGGEVIEDENLRRLAQRAADLSRNRARVMSNNEVEKVNEHMMWTYVAALENVLGIYTLRPTLDSRKQAIIDKLAGTSRIDVLDRVLETLGGTPDPNEDKAALKARVTRMTREALGMTNGIETNLSYSDGYKASEEIRKSLVGILEAAGKTVEPDESLFYISGRVQELVGQLTKCISTPSLEAIENGLKKIIQDAGVTVRDDASLVELAARVQALVEKTH</sequence>
<keyword evidence="2" id="KW-1185">Reference proteome</keyword>
<evidence type="ECO:0000313" key="1">
    <source>
        <dbReference type="EMBL" id="ADD80990.1"/>
    </source>
</evidence>
<dbReference type="GeneID" id="18565676"/>
<reference evidence="1 2" key="1">
    <citation type="journal article" date="2011" name="Appl. Environ. Microbiol.">
        <title>Genomic and functional analyses of Rhodococcus equi phages ReqiPepy6, ReqiPoco6, ReqiPine5, and ReqiDocB7.</title>
        <authorList>
            <person name="Summer E.J."/>
            <person name="Liu M."/>
            <person name="Gill J.J."/>
            <person name="Grant M."/>
            <person name="Chan-Cortes T.N."/>
            <person name="Ferguson L."/>
            <person name="Janes C."/>
            <person name="Lange K."/>
            <person name="Bertoli M."/>
            <person name="Moore C."/>
            <person name="Orchard R.C."/>
            <person name="Cohen N."/>
            <person name="Young R."/>
        </authorList>
    </citation>
    <scope>NUCLEOTIDE SEQUENCE [LARGE SCALE GENOMIC DNA]</scope>
</reference>
<dbReference type="Proteomes" id="UP000002347">
    <property type="component" value="Segment"/>
</dbReference>
<accession>D4P7L0</accession>
<gene>
    <name evidence="1" type="ORF">Pepy6gene099</name>
</gene>
<dbReference type="KEGG" id="vg:18565676"/>
<protein>
    <submittedName>
        <fullName evidence="1">Gp099</fullName>
    </submittedName>
</protein>
<dbReference type="RefSeq" id="YP_009017713.1">
    <property type="nucleotide sequence ID" value="NC_023735.1"/>
</dbReference>
<proteinExistence type="predicted"/>
<dbReference type="EMBL" id="GU580941">
    <property type="protein sequence ID" value="ADD80990.1"/>
    <property type="molecule type" value="Genomic_DNA"/>
</dbReference>
<name>D4P7L0_9CAUD</name>
<evidence type="ECO:0000313" key="2">
    <source>
        <dbReference type="Proteomes" id="UP000002347"/>
    </source>
</evidence>
<dbReference type="OrthoDB" id="36138at10239"/>
<organism evidence="1 2">
    <name type="scientific">Rhodococcus phage ReqiPepy6</name>
    <dbReference type="NCBI Taxonomy" id="691965"/>
    <lineage>
        <taxon>Viruses</taxon>
        <taxon>Duplodnaviria</taxon>
        <taxon>Heunggongvirae</taxon>
        <taxon>Uroviricota</taxon>
        <taxon>Caudoviricetes</taxon>
        <taxon>Pepyhexavirus</taxon>
        <taxon>Pepyhexavirus pepy6</taxon>
    </lineage>
</organism>